<keyword evidence="3" id="KW-1185">Reference proteome</keyword>
<dbReference type="EMBL" id="FNXT01000896">
    <property type="protein sequence ID" value="SZX69029.1"/>
    <property type="molecule type" value="Genomic_DNA"/>
</dbReference>
<dbReference type="STRING" id="3088.A0A383VW05"/>
<organism evidence="2 3">
    <name type="scientific">Tetradesmus obliquus</name>
    <name type="common">Green alga</name>
    <name type="synonym">Acutodesmus obliquus</name>
    <dbReference type="NCBI Taxonomy" id="3088"/>
    <lineage>
        <taxon>Eukaryota</taxon>
        <taxon>Viridiplantae</taxon>
        <taxon>Chlorophyta</taxon>
        <taxon>core chlorophytes</taxon>
        <taxon>Chlorophyceae</taxon>
        <taxon>CS clade</taxon>
        <taxon>Sphaeropleales</taxon>
        <taxon>Scenedesmaceae</taxon>
        <taxon>Tetradesmus</taxon>
    </lineage>
</organism>
<evidence type="ECO:0000313" key="3">
    <source>
        <dbReference type="Proteomes" id="UP000256970"/>
    </source>
</evidence>
<evidence type="ECO:0000313" key="2">
    <source>
        <dbReference type="EMBL" id="SZX69029.1"/>
    </source>
</evidence>
<protein>
    <recommendedName>
        <fullName evidence="4">Helicase C-terminal domain-containing protein</fullName>
    </recommendedName>
</protein>
<reference evidence="2 3" key="1">
    <citation type="submission" date="2016-10" db="EMBL/GenBank/DDBJ databases">
        <authorList>
            <person name="Cai Z."/>
        </authorList>
    </citation>
    <scope>NUCLEOTIDE SEQUENCE [LARGE SCALE GENOMIC DNA]</scope>
</reference>
<dbReference type="AlphaFoldDB" id="A0A383VW05"/>
<sequence length="267" mass="27995">MEGRSAGLRQYYVGVSTVDAKLTTLVELLQALRVDTRLALAVACSSRDAVDAVVHALASCSGFNIAVLHADLEMHEVEQQLLQIKRRLQPPPAVSEGMQPAADEATRLGQQHEQQQQQQQQAAAAGPTPAAAPNQPTAAAAAVQRDTASTTAAAAAVAAGPGLAAAADDGRSLVLVASDACLKGLPRDLLPLGLPLLIQYDLPASKDVLSRRIGAVFGSSKERGRRAGRQVVIYFVAAGEVAAFRARERLSSAPVMEMPVHVPDIFT</sequence>
<name>A0A383VW05_TETOB</name>
<evidence type="ECO:0000256" key="1">
    <source>
        <dbReference type="SAM" id="MobiDB-lite"/>
    </source>
</evidence>
<feature type="compositionally biased region" description="Low complexity" evidence="1">
    <location>
        <begin position="111"/>
        <end position="144"/>
    </location>
</feature>
<proteinExistence type="predicted"/>
<dbReference type="InterPro" id="IPR027417">
    <property type="entry name" value="P-loop_NTPase"/>
</dbReference>
<feature type="region of interest" description="Disordered" evidence="1">
    <location>
        <begin position="105"/>
        <end position="144"/>
    </location>
</feature>
<gene>
    <name evidence="2" type="ORF">BQ4739_LOCUS9334</name>
</gene>
<accession>A0A383VW05</accession>
<evidence type="ECO:0008006" key="4">
    <source>
        <dbReference type="Google" id="ProtNLM"/>
    </source>
</evidence>
<dbReference type="Gene3D" id="3.40.50.300">
    <property type="entry name" value="P-loop containing nucleotide triphosphate hydrolases"/>
    <property type="match status" value="1"/>
</dbReference>
<dbReference type="Proteomes" id="UP000256970">
    <property type="component" value="Unassembled WGS sequence"/>
</dbReference>